<accession>A0A5N5RJH2</accession>
<dbReference type="OrthoDB" id="3233988at2"/>
<organism evidence="1 2">
    <name type="scientific">Bifidobacterium jacchi</name>
    <dbReference type="NCBI Taxonomy" id="2490545"/>
    <lineage>
        <taxon>Bacteria</taxon>
        <taxon>Bacillati</taxon>
        <taxon>Actinomycetota</taxon>
        <taxon>Actinomycetes</taxon>
        <taxon>Bifidobacteriales</taxon>
        <taxon>Bifidobacteriaceae</taxon>
        <taxon>Bifidobacterium</taxon>
    </lineage>
</organism>
<evidence type="ECO:0000313" key="2">
    <source>
        <dbReference type="Proteomes" id="UP000326336"/>
    </source>
</evidence>
<evidence type="ECO:0000313" key="1">
    <source>
        <dbReference type="EMBL" id="KAB5607438.1"/>
    </source>
</evidence>
<name>A0A5N5RJH2_9BIFI</name>
<reference evidence="1 2" key="1">
    <citation type="journal article" date="2019" name="Int. J. Syst. Evol. Microbiol.">
        <title>Bifidobacterium jacchi sp. nov., isolated from the faeces of a baby common marmoset (Callithrix jacchus).</title>
        <authorList>
            <person name="Modesto M."/>
            <person name="Watanabe K."/>
            <person name="Arita M."/>
            <person name="Satti M."/>
            <person name="Oki K."/>
            <person name="Sciavilla P."/>
            <person name="Patavino C."/>
            <person name="Camma C."/>
            <person name="Michelini S."/>
            <person name="Sgorbati B."/>
            <person name="Mattarelli P."/>
        </authorList>
    </citation>
    <scope>NUCLEOTIDE SEQUENCE [LARGE SCALE GENOMIC DNA]</scope>
    <source>
        <strain evidence="1 2">MRM 9.3</strain>
    </source>
</reference>
<dbReference type="Proteomes" id="UP000326336">
    <property type="component" value="Unassembled WGS sequence"/>
</dbReference>
<dbReference type="RefSeq" id="WP_151916599.1">
    <property type="nucleotide sequence ID" value="NZ_RQSP01000011.1"/>
</dbReference>
<gene>
    <name evidence="1" type="ORF">EHS19_04520</name>
</gene>
<sequence length="156" mass="16990">MAERVFEDEFMDVQSGLVSLCLEATEGMPVLDVYIYVSLEGNMTVFNAFFRMGDDGAVHLSSARILPLNQVVVDDDIRWQVIRLAQSDLAGLRRLCDAAGHPCPTQIRGHYSPTGAYKASYEYDRIVAKDDGTGVAPGATFAAWMHAVASGDDDLA</sequence>
<protein>
    <submittedName>
        <fullName evidence="1">Uncharacterized protein</fullName>
    </submittedName>
</protein>
<dbReference type="AlphaFoldDB" id="A0A5N5RJH2"/>
<proteinExistence type="predicted"/>
<dbReference type="EMBL" id="RQSP01000011">
    <property type="protein sequence ID" value="KAB5607438.1"/>
    <property type="molecule type" value="Genomic_DNA"/>
</dbReference>
<comment type="caution">
    <text evidence="1">The sequence shown here is derived from an EMBL/GenBank/DDBJ whole genome shotgun (WGS) entry which is preliminary data.</text>
</comment>
<keyword evidence="2" id="KW-1185">Reference proteome</keyword>